<name>A0A7G9QZG6_9MICO</name>
<evidence type="ECO:0000259" key="1">
    <source>
        <dbReference type="Pfam" id="PF01168"/>
    </source>
</evidence>
<proteinExistence type="predicted"/>
<gene>
    <name evidence="2" type="ORF">H9L10_10580</name>
</gene>
<protein>
    <submittedName>
        <fullName evidence="2">Alanine racemase</fullName>
    </submittedName>
</protein>
<dbReference type="PANTHER" id="PTHR28004:SF2">
    <property type="entry name" value="D-SERINE DEHYDRATASE"/>
    <property type="match status" value="1"/>
</dbReference>
<dbReference type="AlphaFoldDB" id="A0A7G9QZG6"/>
<dbReference type="InterPro" id="IPR051466">
    <property type="entry name" value="D-amino_acid_metab_enzyme"/>
</dbReference>
<organism evidence="2 3">
    <name type="scientific">Phycicoccus endophyticus</name>
    <dbReference type="NCBI Taxonomy" id="1690220"/>
    <lineage>
        <taxon>Bacteria</taxon>
        <taxon>Bacillati</taxon>
        <taxon>Actinomycetota</taxon>
        <taxon>Actinomycetes</taxon>
        <taxon>Micrococcales</taxon>
        <taxon>Intrasporangiaceae</taxon>
        <taxon>Phycicoccus</taxon>
    </lineage>
</organism>
<dbReference type="GO" id="GO:0036088">
    <property type="term" value="P:D-serine catabolic process"/>
    <property type="evidence" value="ECO:0007669"/>
    <property type="project" value="TreeGrafter"/>
</dbReference>
<dbReference type="Pfam" id="PF01168">
    <property type="entry name" value="Ala_racemase_N"/>
    <property type="match status" value="1"/>
</dbReference>
<reference evidence="2 3" key="1">
    <citation type="submission" date="2020-08" db="EMBL/GenBank/DDBJ databases">
        <title>Genome sequence of Phycicoccus endophyticus JCM 31784T.</title>
        <authorList>
            <person name="Hyun D.-W."/>
            <person name="Bae J.-W."/>
        </authorList>
    </citation>
    <scope>NUCLEOTIDE SEQUENCE [LARGE SCALE GENOMIC DNA]</scope>
    <source>
        <strain evidence="2 3">JCM 31784</strain>
    </source>
</reference>
<feature type="domain" description="Alanine racemase N-terminal" evidence="1">
    <location>
        <begin position="27"/>
        <end position="261"/>
    </location>
</feature>
<dbReference type="InterPro" id="IPR001608">
    <property type="entry name" value="Ala_racemase_N"/>
</dbReference>
<evidence type="ECO:0000313" key="3">
    <source>
        <dbReference type="Proteomes" id="UP000515976"/>
    </source>
</evidence>
<keyword evidence="3" id="KW-1185">Reference proteome</keyword>
<sequence length="387" mass="41272">MSSRPEDVTARWDAATAGLPVPLVVLDLDAYEANAADLVRRAGGRPVRVASKSLRCRWVLEDVLARPGFAGVMAYAAAEAVWLAREGVRDVFLAYPSVDLDALRAVAADDDLRREVTVTVDSVEHVRWLRDTLGAGLHGVGVAVDVDCSVRVGRLHLGVRRSPTRTPAQALAVARAALGVGLEVRGLMFYDAQVAGLPDSPAVRVLKRRSVAELLERRAAVVAAVSAEADLRFVNGGGTGSLHRFVDDAAVTELAAGSGLYAPTLFDGYDDFTPRPAMAYAVPVVRRPARGIVTTFAGGYVASGQPGWSRVPRPVRPGWSLVRSEAAGEVQTPVSGDVDGLALGDRVWLRGAKAGELLERFDRLHLVRGEELVASVPTYRGEGRNFG</sequence>
<accession>A0A7G9QZG6</accession>
<dbReference type="RefSeq" id="WP_166100180.1">
    <property type="nucleotide sequence ID" value="NZ_BMMY01000003.1"/>
</dbReference>
<evidence type="ECO:0000313" key="2">
    <source>
        <dbReference type="EMBL" id="QNN48741.1"/>
    </source>
</evidence>
<dbReference type="Proteomes" id="UP000515976">
    <property type="component" value="Chromosome"/>
</dbReference>
<dbReference type="SUPFAM" id="SSF51419">
    <property type="entry name" value="PLP-binding barrel"/>
    <property type="match status" value="1"/>
</dbReference>
<dbReference type="EMBL" id="CP060712">
    <property type="protein sequence ID" value="QNN48741.1"/>
    <property type="molecule type" value="Genomic_DNA"/>
</dbReference>
<dbReference type="GO" id="GO:0008721">
    <property type="term" value="F:D-serine ammonia-lyase activity"/>
    <property type="evidence" value="ECO:0007669"/>
    <property type="project" value="TreeGrafter"/>
</dbReference>
<dbReference type="Gene3D" id="3.20.20.10">
    <property type="entry name" value="Alanine racemase"/>
    <property type="match status" value="1"/>
</dbReference>
<dbReference type="KEGG" id="pei:H9L10_10580"/>
<dbReference type="InterPro" id="IPR029066">
    <property type="entry name" value="PLP-binding_barrel"/>
</dbReference>
<dbReference type="PANTHER" id="PTHR28004">
    <property type="entry name" value="ZGC:162816-RELATED"/>
    <property type="match status" value="1"/>
</dbReference>